<gene>
    <name evidence="1" type="ORF">HMPREF0198_2109</name>
</gene>
<reference evidence="1 2" key="1">
    <citation type="submission" date="2009-08" db="EMBL/GenBank/DDBJ databases">
        <authorList>
            <person name="Qin X."/>
            <person name="Bachman B."/>
            <person name="Battles P."/>
            <person name="Bell A."/>
            <person name="Bess C."/>
            <person name="Bickham C."/>
            <person name="Chaboub L."/>
            <person name="Chen D."/>
            <person name="Coyle M."/>
            <person name="Deiros D.R."/>
            <person name="Dinh H."/>
            <person name="Forbes L."/>
            <person name="Fowler G."/>
            <person name="Francisco L."/>
            <person name="Fu Q."/>
            <person name="Gubbala S."/>
            <person name="Hale W."/>
            <person name="Han Y."/>
            <person name="Hemphill L."/>
            <person name="Highlander S.K."/>
            <person name="Hirani K."/>
            <person name="Hogues M."/>
            <person name="Jackson L."/>
            <person name="Jakkamsetti A."/>
            <person name="Javaid M."/>
            <person name="Jiang H."/>
            <person name="Korchina V."/>
            <person name="Kovar C."/>
            <person name="Lara F."/>
            <person name="Lee S."/>
            <person name="Mata R."/>
            <person name="Mathew T."/>
            <person name="Moen C."/>
            <person name="Morales K."/>
            <person name="Munidasa M."/>
            <person name="Nazareth L."/>
            <person name="Ngo R."/>
            <person name="Nguyen L."/>
            <person name="Okwuonu G."/>
            <person name="Ongeri F."/>
            <person name="Patil S."/>
            <person name="Petrosino J."/>
            <person name="Pham C."/>
            <person name="Pham P."/>
            <person name="Pu L.-L."/>
            <person name="Puazo M."/>
            <person name="Raj R."/>
            <person name="Reid J."/>
            <person name="Rouhana J."/>
            <person name="Saada N."/>
            <person name="Shang Y."/>
            <person name="Simmons D."/>
            <person name="Thornton R."/>
            <person name="Warren J."/>
            <person name="Weissenberger G."/>
            <person name="Zhang J."/>
            <person name="Zhang L."/>
            <person name="Zhou C."/>
            <person name="Zhu D."/>
            <person name="Muzny D."/>
            <person name="Worley K."/>
            <person name="Gibbs R."/>
        </authorList>
    </citation>
    <scope>NUCLEOTIDE SEQUENCE [LARGE SCALE GENOMIC DNA]</scope>
    <source>
        <strain evidence="2">ATCC 15826 / DSM 8339 / NCTC 10426 / 6573</strain>
    </source>
</reference>
<accession>C8NC81</accession>
<evidence type="ECO:0000313" key="1">
    <source>
        <dbReference type="EMBL" id="EEV87715.1"/>
    </source>
</evidence>
<name>C8NC81_CARH6</name>
<dbReference type="EMBL" id="ACKY01000114">
    <property type="protein sequence ID" value="EEV87715.1"/>
    <property type="molecule type" value="Genomic_DNA"/>
</dbReference>
<dbReference type="PROSITE" id="PS51257">
    <property type="entry name" value="PROKAR_LIPOPROTEIN"/>
    <property type="match status" value="1"/>
</dbReference>
<evidence type="ECO:0000313" key="2">
    <source>
        <dbReference type="Proteomes" id="UP000004870"/>
    </source>
</evidence>
<dbReference type="HOGENOM" id="CLU_127684_0_0_6"/>
<organism evidence="1 2">
    <name type="scientific">Cardiobacterium hominis (strain ATCC 15826 / DSM 8339 / NCTC 10426 / 6573)</name>
    <dbReference type="NCBI Taxonomy" id="638300"/>
    <lineage>
        <taxon>Bacteria</taxon>
        <taxon>Pseudomonadati</taxon>
        <taxon>Pseudomonadota</taxon>
        <taxon>Gammaproteobacteria</taxon>
        <taxon>Cardiobacteriales</taxon>
        <taxon>Cardiobacteriaceae</taxon>
        <taxon>Cardiobacterium</taxon>
    </lineage>
</organism>
<dbReference type="Proteomes" id="UP000004870">
    <property type="component" value="Unassembled WGS sequence"/>
</dbReference>
<dbReference type="GeneID" id="84790004"/>
<sequence length="170" mass="18763">MKMDIVCFVGLFGLITGCGSPVRPPLTAEASAQQALIVNAEARAQPPARQALSTLRQMVNRGEIIPGGCWDYLNAGFDRAGIPEARRQMVFSGDAKAGPYADPATFLPGDWLYYVNHSYGDIEHSGVFVDWTDYARSEGLVLSYAGEQRNEPGRYKVYDLSHVYRITRAQ</sequence>
<dbReference type="RefSeq" id="WP_004142319.1">
    <property type="nucleotide sequence ID" value="NZ_GG694027.1"/>
</dbReference>
<protein>
    <recommendedName>
        <fullName evidence="3">NlpC/P60 domain-containing protein</fullName>
    </recommendedName>
</protein>
<evidence type="ECO:0008006" key="3">
    <source>
        <dbReference type="Google" id="ProtNLM"/>
    </source>
</evidence>
<comment type="caution">
    <text evidence="1">The sequence shown here is derived from an EMBL/GenBank/DDBJ whole genome shotgun (WGS) entry which is preliminary data.</text>
</comment>
<proteinExistence type="predicted"/>
<dbReference type="AlphaFoldDB" id="C8NC81"/>
<keyword evidence="2" id="KW-1185">Reference proteome</keyword>